<dbReference type="HOGENOM" id="CLU_1170178_0_0_4"/>
<gene>
    <name evidence="1" type="ORF">HMPREF1476_01235</name>
</gene>
<evidence type="ECO:0000313" key="1">
    <source>
        <dbReference type="EMBL" id="EPD99198.1"/>
    </source>
</evidence>
<sequence>MSVDKLAVIVITDGLRRDSIEAQSTPALDVLRGESVWLRRHRSAAPSVTRVCSATIATGCYPLRHELAGNKLCLLDHGKLRLLDVGVPSFFSLCRELRGHVLGVPTLAQRTEAAGGLRMYGNASPGAAYVQDPTHRGHVFHRAGSFGPRGELPQTEALNVSSDLAGDRAMTERFIDDLENQLAAVNLLWLGIPTRRSTIAHWVRPSTWKHCGEPMRMSLPFMPVSMNSAEKERTFFL</sequence>
<keyword evidence="2" id="KW-1185">Reference proteome</keyword>
<dbReference type="RefSeq" id="WP_016474484.1">
    <property type="nucleotide sequence ID" value="NZ_KE150480.1"/>
</dbReference>
<dbReference type="Pfam" id="PF01663">
    <property type="entry name" value="Phosphodiest"/>
    <property type="match status" value="1"/>
</dbReference>
<dbReference type="eggNOG" id="COG1524">
    <property type="taxonomic scope" value="Bacteria"/>
</dbReference>
<reference evidence="1 2" key="1">
    <citation type="submission" date="2013-04" db="EMBL/GenBank/DDBJ databases">
        <title>The Genome Sequence of Sutterella wadsworthensis HGA0223.</title>
        <authorList>
            <consortium name="The Broad Institute Genomics Platform"/>
            <person name="Earl A."/>
            <person name="Ward D."/>
            <person name="Feldgarden M."/>
            <person name="Gevers D."/>
            <person name="Schmidt T.M."/>
            <person name="Dover J."/>
            <person name="Dai D."/>
            <person name="Walker B."/>
            <person name="Young S."/>
            <person name="Zeng Q."/>
            <person name="Gargeya S."/>
            <person name="Fitzgerald M."/>
            <person name="Haas B."/>
            <person name="Abouelleil A."/>
            <person name="Allen A.W."/>
            <person name="Alvarado L."/>
            <person name="Arachchi H.M."/>
            <person name="Berlin A.M."/>
            <person name="Chapman S.B."/>
            <person name="Gainer-Dewar J."/>
            <person name="Goldberg J."/>
            <person name="Griggs A."/>
            <person name="Gujja S."/>
            <person name="Hansen M."/>
            <person name="Howarth C."/>
            <person name="Imamovic A."/>
            <person name="Ireland A."/>
            <person name="Larimer J."/>
            <person name="McCowan C."/>
            <person name="Murphy C."/>
            <person name="Pearson M."/>
            <person name="Poon T.W."/>
            <person name="Priest M."/>
            <person name="Roberts A."/>
            <person name="Saif S."/>
            <person name="Shea T."/>
            <person name="Sisk P."/>
            <person name="Sykes S."/>
            <person name="Wortman J."/>
            <person name="Nusbaum C."/>
            <person name="Birren B."/>
        </authorList>
    </citation>
    <scope>NUCLEOTIDE SEQUENCE [LARGE SCALE GENOMIC DNA]</scope>
    <source>
        <strain evidence="1 2">HGA0223</strain>
    </source>
</reference>
<evidence type="ECO:0000313" key="2">
    <source>
        <dbReference type="Proteomes" id="UP000014400"/>
    </source>
</evidence>
<dbReference type="EMBL" id="ATCF01000017">
    <property type="protein sequence ID" value="EPD99198.1"/>
    <property type="molecule type" value="Genomic_DNA"/>
</dbReference>
<dbReference type="STRING" id="1203554.HMPREF1476_01235"/>
<dbReference type="Gene3D" id="3.40.720.10">
    <property type="entry name" value="Alkaline Phosphatase, subunit A"/>
    <property type="match status" value="1"/>
</dbReference>
<dbReference type="SUPFAM" id="SSF53649">
    <property type="entry name" value="Alkaline phosphatase-like"/>
    <property type="match status" value="1"/>
</dbReference>
<dbReference type="InterPro" id="IPR017850">
    <property type="entry name" value="Alkaline_phosphatase_core_sf"/>
</dbReference>
<proteinExistence type="predicted"/>
<accession>S3BD39</accession>
<name>S3BD39_9BURK</name>
<dbReference type="Proteomes" id="UP000014400">
    <property type="component" value="Unassembled WGS sequence"/>
</dbReference>
<dbReference type="AlphaFoldDB" id="S3BD39"/>
<evidence type="ECO:0008006" key="3">
    <source>
        <dbReference type="Google" id="ProtNLM"/>
    </source>
</evidence>
<organism evidence="1 2">
    <name type="scientific">Sutterella wadsworthensis HGA0223</name>
    <dbReference type="NCBI Taxonomy" id="1203554"/>
    <lineage>
        <taxon>Bacteria</taxon>
        <taxon>Pseudomonadati</taxon>
        <taxon>Pseudomonadota</taxon>
        <taxon>Betaproteobacteria</taxon>
        <taxon>Burkholderiales</taxon>
        <taxon>Sutterellaceae</taxon>
        <taxon>Sutterella</taxon>
    </lineage>
</organism>
<comment type="caution">
    <text evidence="1">The sequence shown here is derived from an EMBL/GenBank/DDBJ whole genome shotgun (WGS) entry which is preliminary data.</text>
</comment>
<dbReference type="PATRIC" id="fig|1203554.3.peg.1294"/>
<protein>
    <recommendedName>
        <fullName evidence="3">Sulfatase N-terminal domain-containing protein</fullName>
    </recommendedName>
</protein>
<dbReference type="InterPro" id="IPR002591">
    <property type="entry name" value="Phosphodiest/P_Trfase"/>
</dbReference>